<evidence type="ECO:0000256" key="1">
    <source>
        <dbReference type="SAM" id="SignalP"/>
    </source>
</evidence>
<dbReference type="EMBL" id="JXNT01000001">
    <property type="protein sequence ID" value="ODM24334.1"/>
    <property type="molecule type" value="Genomic_DNA"/>
</dbReference>
<gene>
    <name evidence="3" type="ORF">SI65_01924</name>
    <name evidence="4" type="ORF">SI65_01958</name>
</gene>
<evidence type="ECO:0000259" key="2">
    <source>
        <dbReference type="Pfam" id="PF14021"/>
    </source>
</evidence>
<dbReference type="VEuPathDB" id="FungiDB:SI65_01958"/>
<dbReference type="GO" id="GO:0050135">
    <property type="term" value="F:NADP+ nucleosidase activity"/>
    <property type="evidence" value="ECO:0007669"/>
    <property type="project" value="InterPro"/>
</dbReference>
<dbReference type="Proteomes" id="UP000094569">
    <property type="component" value="Unassembled WGS sequence"/>
</dbReference>
<comment type="caution">
    <text evidence="4">The sequence shown here is derived from an EMBL/GenBank/DDBJ whole genome shotgun (WGS) entry which is preliminary data.</text>
</comment>
<evidence type="ECO:0000313" key="4">
    <source>
        <dbReference type="EMBL" id="ODM24368.1"/>
    </source>
</evidence>
<feature type="chain" id="PRO_5011892573" description="TNT domain-containing protein" evidence="1">
    <location>
        <begin position="16"/>
        <end position="223"/>
    </location>
</feature>
<accession>A0A1E3BTT7</accession>
<dbReference type="AlphaFoldDB" id="A0A1E3BTT7"/>
<dbReference type="VEuPathDB" id="FungiDB:SI65_01924"/>
<protein>
    <recommendedName>
        <fullName evidence="2">TNT domain-containing protein</fullName>
    </recommendedName>
</protein>
<organism evidence="4 5">
    <name type="scientific">Aspergillus cristatus</name>
    <name type="common">Chinese Fuzhuan brick tea-fermentation fungus</name>
    <name type="synonym">Eurotium cristatum</name>
    <dbReference type="NCBI Taxonomy" id="573508"/>
    <lineage>
        <taxon>Eukaryota</taxon>
        <taxon>Fungi</taxon>
        <taxon>Dikarya</taxon>
        <taxon>Ascomycota</taxon>
        <taxon>Pezizomycotina</taxon>
        <taxon>Eurotiomycetes</taxon>
        <taxon>Eurotiomycetidae</taxon>
        <taxon>Eurotiales</taxon>
        <taxon>Aspergillaceae</taxon>
        <taxon>Aspergillus</taxon>
        <taxon>Aspergillus subgen. Aspergillus</taxon>
    </lineage>
</organism>
<dbReference type="EMBL" id="JXNT01000001">
    <property type="protein sequence ID" value="ODM24368.1"/>
    <property type="molecule type" value="Genomic_DNA"/>
</dbReference>
<sequence>MHFLLGLFLPLAVLAQGPEKYPDRCKDNPCAGIPSQNTSYVCGDPRLGPVNLPSKFPLSTETDTYARFGSLCPKEWLDKWTTSDGNLIYPPQDGFALDNDKNRIWGNYSLTVGNKVDRFGSEYGQYLTMLGAPYIERALPPGNLDTYDGKYPYNYHVYEVLKDVDVLVGPVAAWFEQPGMGTQIFSSKRVNELLEGGFLRRLSEDEYDERNEYAEPARQDQEE</sequence>
<evidence type="ECO:0000313" key="3">
    <source>
        <dbReference type="EMBL" id="ODM24334.1"/>
    </source>
</evidence>
<feature type="domain" description="TNT" evidence="2">
    <location>
        <begin position="110"/>
        <end position="201"/>
    </location>
</feature>
<reference evidence="4 5" key="1">
    <citation type="journal article" date="2016" name="BMC Genomics">
        <title>Comparative genomic and transcriptomic analyses of the Fuzhuan brick tea-fermentation fungus Aspergillus cristatus.</title>
        <authorList>
            <person name="Ge Y."/>
            <person name="Wang Y."/>
            <person name="Liu Y."/>
            <person name="Tan Y."/>
            <person name="Ren X."/>
            <person name="Zhang X."/>
            <person name="Hyde K.D."/>
            <person name="Liu Y."/>
            <person name="Liu Z."/>
        </authorList>
    </citation>
    <scope>NUCLEOTIDE SEQUENCE [LARGE SCALE GENOMIC DNA]</scope>
    <source>
        <strain evidence="4 5">GZAAS20.1005</strain>
    </source>
</reference>
<name>A0A1E3BTT7_ASPCR</name>
<dbReference type="InterPro" id="IPR025331">
    <property type="entry name" value="TNT"/>
</dbReference>
<keyword evidence="1" id="KW-0732">Signal</keyword>
<dbReference type="OrthoDB" id="2923349at2759"/>
<keyword evidence="5" id="KW-1185">Reference proteome</keyword>
<dbReference type="InterPro" id="IPR053024">
    <property type="entry name" value="Fungal_surface_NADase"/>
</dbReference>
<dbReference type="PANTHER" id="PTHR42059">
    <property type="entry name" value="TNT DOMAIN-CONTAINING PROTEIN"/>
    <property type="match status" value="1"/>
</dbReference>
<proteinExistence type="predicted"/>
<evidence type="ECO:0000313" key="5">
    <source>
        <dbReference type="Proteomes" id="UP000094569"/>
    </source>
</evidence>
<feature type="signal peptide" evidence="1">
    <location>
        <begin position="1"/>
        <end position="15"/>
    </location>
</feature>
<dbReference type="Pfam" id="PF14021">
    <property type="entry name" value="TNT"/>
    <property type="match status" value="1"/>
</dbReference>
<dbReference type="PANTHER" id="PTHR42059:SF1">
    <property type="entry name" value="TNT DOMAIN-CONTAINING PROTEIN"/>
    <property type="match status" value="1"/>
</dbReference>